<reference evidence="2 3" key="1">
    <citation type="journal article" date="2014" name="Genome Biol. Evol.">
        <title>The secreted proteins of Achlya hypogyna and Thraustotheca clavata identify the ancestral oomycete secretome and reveal gene acquisitions by horizontal gene transfer.</title>
        <authorList>
            <person name="Misner I."/>
            <person name="Blouin N."/>
            <person name="Leonard G."/>
            <person name="Richards T.A."/>
            <person name="Lane C.E."/>
        </authorList>
    </citation>
    <scope>NUCLEOTIDE SEQUENCE [LARGE SCALE GENOMIC DNA]</scope>
    <source>
        <strain evidence="2 3">ATCC 34112</strain>
    </source>
</reference>
<feature type="coiled-coil region" evidence="1">
    <location>
        <begin position="50"/>
        <end position="111"/>
    </location>
</feature>
<protein>
    <recommendedName>
        <fullName evidence="4">M96 mating-specific protein family</fullName>
    </recommendedName>
</protein>
<evidence type="ECO:0008006" key="4">
    <source>
        <dbReference type="Google" id="ProtNLM"/>
    </source>
</evidence>
<dbReference type="EMBL" id="JNBS01003173">
    <property type="protein sequence ID" value="OQR88507.1"/>
    <property type="molecule type" value="Genomic_DNA"/>
</dbReference>
<dbReference type="Proteomes" id="UP000243217">
    <property type="component" value="Unassembled WGS sequence"/>
</dbReference>
<gene>
    <name evidence="2" type="ORF">THRCLA_10277</name>
</gene>
<comment type="caution">
    <text evidence="2">The sequence shown here is derived from an EMBL/GenBank/DDBJ whole genome shotgun (WGS) entry which is preliminary data.</text>
</comment>
<proteinExistence type="predicted"/>
<dbReference type="STRING" id="74557.A0A1V9YS48"/>
<dbReference type="AlphaFoldDB" id="A0A1V9YS48"/>
<organism evidence="2 3">
    <name type="scientific">Thraustotheca clavata</name>
    <dbReference type="NCBI Taxonomy" id="74557"/>
    <lineage>
        <taxon>Eukaryota</taxon>
        <taxon>Sar</taxon>
        <taxon>Stramenopiles</taxon>
        <taxon>Oomycota</taxon>
        <taxon>Saprolegniomycetes</taxon>
        <taxon>Saprolegniales</taxon>
        <taxon>Achlyaceae</taxon>
        <taxon>Thraustotheca</taxon>
    </lineage>
</organism>
<accession>A0A1V9YS48</accession>
<dbReference type="OrthoDB" id="77767at2759"/>
<sequence>MAMVEDYIDFDIENMLDLSMFDPPLPDSASLIEVKSIPKKRKRLTIKHDILALRQKYNQLTTELELLKSKTPLTLTKSTWQERSIEQARLAKQAMQENTRLRELLNQHLQLSRGLERMYSKIQRINKLSYPGVEQFAVLGITKRHESLRGILQHQYNLLSSHWIRHDLYRYENSDENIAKSQLHTLCAEPFIDYVKCTSYSKSVADISNIIWDMLDFCLEDNPKAFEVIDKDTECFQDDILYSRYICHNKDSSLPPYEARLAMRRFIEKDRVVIIWHTITDDTLYPWNPKYWRNNASGWMIIQSQGKNKSRIMSYIHMAAPTITTEPQGFDICALMTNMLKQFEQDMNLCDEVITKRIAQC</sequence>
<evidence type="ECO:0000313" key="3">
    <source>
        <dbReference type="Proteomes" id="UP000243217"/>
    </source>
</evidence>
<evidence type="ECO:0000256" key="1">
    <source>
        <dbReference type="SAM" id="Coils"/>
    </source>
</evidence>
<keyword evidence="1" id="KW-0175">Coiled coil</keyword>
<evidence type="ECO:0000313" key="2">
    <source>
        <dbReference type="EMBL" id="OQR88507.1"/>
    </source>
</evidence>
<name>A0A1V9YS48_9STRA</name>
<keyword evidence="3" id="KW-1185">Reference proteome</keyword>